<dbReference type="EMBL" id="JWIR02000085">
    <property type="protein sequence ID" value="KKB34438.1"/>
    <property type="molecule type" value="Genomic_DNA"/>
</dbReference>
<evidence type="ECO:0000313" key="2">
    <source>
        <dbReference type="Proteomes" id="UP000031563"/>
    </source>
</evidence>
<dbReference type="AlphaFoldDB" id="A0A0F5HMD6"/>
<protein>
    <submittedName>
        <fullName evidence="1">Phosphodiesterase</fullName>
    </submittedName>
</protein>
<reference evidence="1" key="1">
    <citation type="submission" date="2015-02" db="EMBL/GenBank/DDBJ databases">
        <title>Genome Assembly of Bacillaceae bacterium MTCC 8252.</title>
        <authorList>
            <person name="Verma A."/>
            <person name="Khatri I."/>
            <person name="Mual P."/>
            <person name="Subramanian S."/>
            <person name="Krishnamurthi S."/>
        </authorList>
    </citation>
    <scope>NUCLEOTIDE SEQUENCE [LARGE SCALE GENOMIC DNA]</scope>
    <source>
        <strain evidence="1">MTCC 8252</strain>
    </source>
</reference>
<name>A0A0F5HMD6_BACTR</name>
<comment type="caution">
    <text evidence="1">The sequence shown here is derived from an EMBL/GenBank/DDBJ whole genome shotgun (WGS) entry which is preliminary data.</text>
</comment>
<proteinExistence type="predicted"/>
<gene>
    <name evidence="1" type="ORF">QY95_03917</name>
</gene>
<dbReference type="STRING" id="1221996.QY95_03917"/>
<dbReference type="Proteomes" id="UP000031563">
    <property type="component" value="Unassembled WGS sequence"/>
</dbReference>
<accession>A0A0F5HMD6</accession>
<organism evidence="1 2">
    <name type="scientific">Bacillus thermotolerans</name>
    <name type="common">Quasibacillus thermotolerans</name>
    <dbReference type="NCBI Taxonomy" id="1221996"/>
    <lineage>
        <taxon>Bacteria</taxon>
        <taxon>Bacillati</taxon>
        <taxon>Bacillota</taxon>
        <taxon>Bacilli</taxon>
        <taxon>Bacillales</taxon>
        <taxon>Bacillaceae</taxon>
        <taxon>Bacillus</taxon>
    </lineage>
</organism>
<evidence type="ECO:0000313" key="1">
    <source>
        <dbReference type="EMBL" id="KKB34438.1"/>
    </source>
</evidence>
<keyword evidence="2" id="KW-1185">Reference proteome</keyword>
<sequence>MEFLEKQEIKPFQKLEFKEMWFNTDKMTYYLNNVRQKGMGGHRYDDVEENQFPTHVVVSADVLSRYVLRSDVAYDWDITKRRPS</sequence>